<dbReference type="Gene3D" id="3.10.450.620">
    <property type="entry name" value="JHP933, nucleotidyltransferase-like core domain"/>
    <property type="match status" value="1"/>
</dbReference>
<dbReference type="AlphaFoldDB" id="A0A0R2KLL2"/>
<organism evidence="1 2">
    <name type="scientific">Ligilactobacillus acidipiscis</name>
    <dbReference type="NCBI Taxonomy" id="89059"/>
    <lineage>
        <taxon>Bacteria</taxon>
        <taxon>Bacillati</taxon>
        <taxon>Bacillota</taxon>
        <taxon>Bacilli</taxon>
        <taxon>Lactobacillales</taxon>
        <taxon>Lactobacillaceae</taxon>
        <taxon>Ligilactobacillus</taxon>
    </lineage>
</organism>
<gene>
    <name evidence="1" type="ORF">IV43_GL000022</name>
</gene>
<sequence>MRFTNDIDFDLNSLGDGKFRRHIEREVSKIFENIHDKQTSSETKRTMTIKVDFTPNDERETVAVNFSVASKLAPIIDANTSMKTERLGDLIKAHELKSGVPGQTYIDDDGTVKTDIGEPVDVVEKETVKKSNVIDMKAKG</sequence>
<protein>
    <submittedName>
        <fullName evidence="1">Replication terminator protein, phage associated</fullName>
    </submittedName>
</protein>
<accession>A0A0R2KLL2</accession>
<dbReference type="PATRIC" id="fig|89059.3.peg.22"/>
<dbReference type="Proteomes" id="UP000051491">
    <property type="component" value="Unassembled WGS sequence"/>
</dbReference>
<evidence type="ECO:0000313" key="2">
    <source>
        <dbReference type="Proteomes" id="UP000051491"/>
    </source>
</evidence>
<name>A0A0R2KLL2_9LACO</name>
<reference evidence="1 2" key="1">
    <citation type="journal article" date="2015" name="Genome Announc.">
        <title>Expanding the biotechnology potential of lactobacilli through comparative genomics of 213 strains and associated genera.</title>
        <authorList>
            <person name="Sun Z."/>
            <person name="Harris H.M."/>
            <person name="McCann A."/>
            <person name="Guo C."/>
            <person name="Argimon S."/>
            <person name="Zhang W."/>
            <person name="Yang X."/>
            <person name="Jeffery I.B."/>
            <person name="Cooney J.C."/>
            <person name="Kagawa T.F."/>
            <person name="Liu W."/>
            <person name="Song Y."/>
            <person name="Salvetti E."/>
            <person name="Wrobel A."/>
            <person name="Rasinkangas P."/>
            <person name="Parkhill J."/>
            <person name="Rea M.C."/>
            <person name="O'Sullivan O."/>
            <person name="Ritari J."/>
            <person name="Douillard F.P."/>
            <person name="Paul Ross R."/>
            <person name="Yang R."/>
            <person name="Briner A.E."/>
            <person name="Felis G.E."/>
            <person name="de Vos W.M."/>
            <person name="Barrangou R."/>
            <person name="Klaenhammer T.R."/>
            <person name="Caufield P.W."/>
            <person name="Cui Y."/>
            <person name="Zhang H."/>
            <person name="O'Toole P.W."/>
        </authorList>
    </citation>
    <scope>NUCLEOTIDE SEQUENCE [LARGE SCALE GENOMIC DNA]</scope>
    <source>
        <strain evidence="1 2">DSM 15353</strain>
    </source>
</reference>
<dbReference type="RefSeq" id="WP_010494446.1">
    <property type="nucleotide sequence ID" value="NZ_JQBK01000001.1"/>
</dbReference>
<evidence type="ECO:0000313" key="1">
    <source>
        <dbReference type="EMBL" id="KRN88172.1"/>
    </source>
</evidence>
<comment type="caution">
    <text evidence="1">The sequence shown here is derived from an EMBL/GenBank/DDBJ whole genome shotgun (WGS) entry which is preliminary data.</text>
</comment>
<proteinExistence type="predicted"/>
<dbReference type="EMBL" id="JQBK01000001">
    <property type="protein sequence ID" value="KRN88172.1"/>
    <property type="molecule type" value="Genomic_DNA"/>
</dbReference>